<evidence type="ECO:0000259" key="15">
    <source>
        <dbReference type="SMART" id="SM00822"/>
    </source>
</evidence>
<keyword evidence="10" id="KW-0753">Steroid metabolism</keyword>
<dbReference type="EMBL" id="SWOV01000001">
    <property type="protein sequence ID" value="NFF86447.1"/>
    <property type="molecule type" value="Genomic_DNA"/>
</dbReference>
<keyword evidence="8 14" id="KW-0443">Lipid metabolism</keyword>
<gene>
    <name evidence="16" type="primary">fabG</name>
    <name evidence="16" type="ORF">EXM65_14870</name>
    <name evidence="17" type="ORF">FC774_00800</name>
    <name evidence="18" type="ORF">FDB51_11400</name>
</gene>
<dbReference type="InterPro" id="IPR036291">
    <property type="entry name" value="NAD(P)-bd_dom_sf"/>
</dbReference>
<dbReference type="EC" id="1.1.1.100" evidence="14"/>
<evidence type="ECO:0000256" key="1">
    <source>
        <dbReference type="ARBA" id="ARBA00002607"/>
    </source>
</evidence>
<evidence type="ECO:0000256" key="12">
    <source>
        <dbReference type="PIRSR" id="PIRSR611284-1"/>
    </source>
</evidence>
<dbReference type="NCBIfam" id="NF005559">
    <property type="entry name" value="PRK07231.1"/>
    <property type="match status" value="1"/>
</dbReference>
<dbReference type="CDD" id="cd05333">
    <property type="entry name" value="BKR_SDR_c"/>
    <property type="match status" value="1"/>
</dbReference>
<dbReference type="Gene3D" id="3.40.50.720">
    <property type="entry name" value="NAD(P)-binding Rossmann-like Domain"/>
    <property type="match status" value="1"/>
</dbReference>
<proteinExistence type="inferred from homology"/>
<dbReference type="GO" id="GO:0051287">
    <property type="term" value="F:NAD binding"/>
    <property type="evidence" value="ECO:0007669"/>
    <property type="project" value="UniProtKB-UniRule"/>
</dbReference>
<dbReference type="UniPathway" id="UPA00094"/>
<feature type="binding site" evidence="13">
    <location>
        <position position="89"/>
    </location>
    <ligand>
        <name>NADP(+)</name>
        <dbReference type="ChEBI" id="CHEBI:58349"/>
    </ligand>
</feature>
<dbReference type="EMBL" id="SGKU01000050">
    <property type="protein sequence ID" value="NFA43811.1"/>
    <property type="molecule type" value="Genomic_DNA"/>
</dbReference>
<dbReference type="SMART" id="SM00822">
    <property type="entry name" value="PKS_KR"/>
    <property type="match status" value="1"/>
</dbReference>
<dbReference type="GO" id="GO:0008202">
    <property type="term" value="P:steroid metabolic process"/>
    <property type="evidence" value="ECO:0007669"/>
    <property type="project" value="UniProtKB-KW"/>
</dbReference>
<dbReference type="PRINTS" id="PR00081">
    <property type="entry name" value="GDHRDH"/>
</dbReference>
<sequence length="246" mass="26003">MLKGKCAIITGAARGIGKAIALKLASLGANIVLNYRSSEEEAKIVASEIEKMGVEVLTVKGDISKLEDVENIISEAKNKFGIIDIIVNNAGITKDTLILRMKEKDFDDVIDVNLKGVFNCLKSITPVMVKQRHGKIINISSVVGVAGNAGQVNYAASKAGVIGMTKSLAKELGARGINVNAVAPGFIETDMTSVLGEKVKEEAKKNIPLKRFGTPEDVAGVVAFLASENSNYVTGQVINIDGGMVM</sequence>
<evidence type="ECO:0000313" key="19">
    <source>
        <dbReference type="Proteomes" id="UP000472355"/>
    </source>
</evidence>
<dbReference type="PANTHER" id="PTHR42879:SF2">
    <property type="entry name" value="3-OXOACYL-[ACYL-CARRIER-PROTEIN] REDUCTASE FABG"/>
    <property type="match status" value="1"/>
</dbReference>
<evidence type="ECO:0000313" key="16">
    <source>
        <dbReference type="EMBL" id="NFA43811.1"/>
    </source>
</evidence>
<dbReference type="NCBIfam" id="NF009466">
    <property type="entry name" value="PRK12826.1-2"/>
    <property type="match status" value="1"/>
</dbReference>
<dbReference type="GO" id="GO:0006633">
    <property type="term" value="P:fatty acid biosynthetic process"/>
    <property type="evidence" value="ECO:0007669"/>
    <property type="project" value="UniProtKB-UniPathway"/>
</dbReference>
<evidence type="ECO:0000256" key="9">
    <source>
        <dbReference type="ARBA" id="ARBA00023160"/>
    </source>
</evidence>
<keyword evidence="6 13" id="KW-0521">NADP</keyword>
<evidence type="ECO:0000313" key="17">
    <source>
        <dbReference type="EMBL" id="NFF86447.1"/>
    </source>
</evidence>
<comment type="subunit">
    <text evidence="14">Homotetramer.</text>
</comment>
<reference evidence="16 19" key="1">
    <citation type="submission" date="2019-02" db="EMBL/GenBank/DDBJ databases">
        <title>Genome sequencing of Clostridium botulinum clinical isolates.</title>
        <authorList>
            <person name="Brunt J."/>
            <person name="Van Vliet A.H.M."/>
            <person name="Stringer S.C."/>
            <person name="Grant K.A."/>
            <person name="Carter A.C."/>
            <person name="Peck M.W."/>
        </authorList>
    </citation>
    <scope>NUCLEOTIDE SEQUENCE [LARGE SCALE GENOMIC DNA]</scope>
    <source>
        <strain evidence="16 19">H113700579</strain>
    </source>
</reference>
<dbReference type="Proteomes" id="UP000473681">
    <property type="component" value="Unassembled WGS sequence"/>
</dbReference>
<comment type="pathway">
    <text evidence="2 14">Lipid metabolism; fatty acid biosynthesis.</text>
</comment>
<dbReference type="RefSeq" id="WP_012451614.1">
    <property type="nucleotide sequence ID" value="NZ_CP010520.1"/>
</dbReference>
<dbReference type="InterPro" id="IPR057326">
    <property type="entry name" value="KR_dom"/>
</dbReference>
<keyword evidence="9 14" id="KW-0275">Fatty acid biosynthesis</keyword>
<dbReference type="SUPFAM" id="SSF51735">
    <property type="entry name" value="NAD(P)-binding Rossmann-fold domains"/>
    <property type="match status" value="1"/>
</dbReference>
<dbReference type="NCBIfam" id="NF004198">
    <property type="entry name" value="PRK05653.1-3"/>
    <property type="match status" value="1"/>
</dbReference>
<feature type="active site" description="Proton acceptor" evidence="12">
    <location>
        <position position="154"/>
    </location>
</feature>
<evidence type="ECO:0000256" key="10">
    <source>
        <dbReference type="ARBA" id="ARBA00023221"/>
    </source>
</evidence>
<dbReference type="Proteomes" id="UP000472355">
    <property type="component" value="Unassembled WGS sequence"/>
</dbReference>
<evidence type="ECO:0000313" key="21">
    <source>
        <dbReference type="Proteomes" id="UP000476820"/>
    </source>
</evidence>
<protein>
    <recommendedName>
        <fullName evidence="14">3-oxoacyl-[acyl-carrier-protein] reductase</fullName>
        <ecNumber evidence="14">1.1.1.100</ecNumber>
    </recommendedName>
</protein>
<evidence type="ECO:0000256" key="8">
    <source>
        <dbReference type="ARBA" id="ARBA00023098"/>
    </source>
</evidence>
<feature type="binding site" evidence="13">
    <location>
        <begin position="154"/>
        <end position="158"/>
    </location>
    <ligand>
        <name>NADP(+)</name>
        <dbReference type="ChEBI" id="CHEBI:58349"/>
    </ligand>
</feature>
<feature type="domain" description="Ketoreductase" evidence="15">
    <location>
        <begin position="5"/>
        <end position="185"/>
    </location>
</feature>
<evidence type="ECO:0000256" key="13">
    <source>
        <dbReference type="PIRSR" id="PIRSR611284-2"/>
    </source>
</evidence>
<dbReference type="PRINTS" id="PR00080">
    <property type="entry name" value="SDRFAMILY"/>
</dbReference>
<evidence type="ECO:0000256" key="4">
    <source>
        <dbReference type="ARBA" id="ARBA00022516"/>
    </source>
</evidence>
<evidence type="ECO:0000256" key="2">
    <source>
        <dbReference type="ARBA" id="ARBA00005194"/>
    </source>
</evidence>
<comment type="function">
    <text evidence="1 14">Catalyzes the NADPH-dependent reduction of beta-ketoacyl-ACP substrates to beta-hydroxyacyl-ACP products, the first reductive step in the elongation cycle of fatty acid biosynthesis.</text>
</comment>
<organism evidence="16 19">
    <name type="scientific">Clostridium botulinum</name>
    <dbReference type="NCBI Taxonomy" id="1491"/>
    <lineage>
        <taxon>Bacteria</taxon>
        <taxon>Bacillati</taxon>
        <taxon>Bacillota</taxon>
        <taxon>Clostridia</taxon>
        <taxon>Eubacteriales</taxon>
        <taxon>Clostridiaceae</taxon>
        <taxon>Clostridium</taxon>
    </lineage>
</organism>
<dbReference type="EMBL" id="SWVK01000015">
    <property type="protein sequence ID" value="NFN35716.1"/>
    <property type="molecule type" value="Genomic_DNA"/>
</dbReference>
<dbReference type="PROSITE" id="PS00061">
    <property type="entry name" value="ADH_SHORT"/>
    <property type="match status" value="1"/>
</dbReference>
<dbReference type="OrthoDB" id="9803333at2"/>
<dbReference type="PANTHER" id="PTHR42879">
    <property type="entry name" value="3-OXOACYL-(ACYL-CARRIER-PROTEIN) REDUCTASE"/>
    <property type="match status" value="1"/>
</dbReference>
<dbReference type="InterPro" id="IPR020904">
    <property type="entry name" value="Sc_DH/Rdtase_CS"/>
</dbReference>
<keyword evidence="7 14" id="KW-0560">Oxidoreductase</keyword>
<reference evidence="20 21" key="2">
    <citation type="submission" date="2019-04" db="EMBL/GenBank/DDBJ databases">
        <title>Genome sequencing of Clostridium botulinum Groups I-IV and Clostridium butyricum.</title>
        <authorList>
            <person name="Brunt J."/>
            <person name="Van Vliet A.H.M."/>
            <person name="Stringer S.C."/>
            <person name="Carter A.T."/>
            <person name="Peck M.W."/>
        </authorList>
    </citation>
    <scope>NUCLEOTIDE SEQUENCE [LARGE SCALE GENOMIC DNA]</scope>
    <source>
        <strain evidence="17 21">1605</strain>
        <strain evidence="18 20">CB-K-33E</strain>
    </source>
</reference>
<evidence type="ECO:0000256" key="7">
    <source>
        <dbReference type="ARBA" id="ARBA00023002"/>
    </source>
</evidence>
<dbReference type="GO" id="GO:0004316">
    <property type="term" value="F:3-oxoacyl-[acyl-carrier-protein] reductase (NADPH) activity"/>
    <property type="evidence" value="ECO:0007669"/>
    <property type="project" value="UniProtKB-UniRule"/>
</dbReference>
<dbReference type="NCBIfam" id="TIGR01830">
    <property type="entry name" value="3oxo_ACP_reduc"/>
    <property type="match status" value="1"/>
</dbReference>
<evidence type="ECO:0000256" key="3">
    <source>
        <dbReference type="ARBA" id="ARBA00006484"/>
    </source>
</evidence>
<feature type="binding site" evidence="13">
    <location>
        <position position="187"/>
    </location>
    <ligand>
        <name>NADP(+)</name>
        <dbReference type="ChEBI" id="CHEBI:58349"/>
    </ligand>
</feature>
<dbReference type="Proteomes" id="UP000476820">
    <property type="component" value="Unassembled WGS sequence"/>
</dbReference>
<dbReference type="FunFam" id="3.40.50.720:FF:000037">
    <property type="entry name" value="3-oxoacyl-[acyl-carrier-protein] reductase FabG"/>
    <property type="match status" value="1"/>
</dbReference>
<dbReference type="AlphaFoldDB" id="A0A0C2SN61"/>
<dbReference type="Pfam" id="PF13561">
    <property type="entry name" value="adh_short_C2"/>
    <property type="match status" value="1"/>
</dbReference>
<keyword evidence="5 14" id="KW-0276">Fatty acid metabolism</keyword>
<comment type="caution">
    <text evidence="16">The sequence shown here is derived from an EMBL/GenBank/DDBJ whole genome shotgun (WGS) entry which is preliminary data.</text>
</comment>
<evidence type="ECO:0000313" key="20">
    <source>
        <dbReference type="Proteomes" id="UP000473681"/>
    </source>
</evidence>
<dbReference type="InterPro" id="IPR002347">
    <property type="entry name" value="SDR_fam"/>
</dbReference>
<evidence type="ECO:0000256" key="6">
    <source>
        <dbReference type="ARBA" id="ARBA00022857"/>
    </source>
</evidence>
<evidence type="ECO:0000313" key="18">
    <source>
        <dbReference type="EMBL" id="NFN35716.1"/>
    </source>
</evidence>
<keyword evidence="4 14" id="KW-0444">Lipid biosynthesis</keyword>
<evidence type="ECO:0000256" key="14">
    <source>
        <dbReference type="RuleBase" id="RU366074"/>
    </source>
</evidence>
<comment type="catalytic activity">
    <reaction evidence="11 14">
        <text>a (3R)-hydroxyacyl-[ACP] + NADP(+) = a 3-oxoacyl-[ACP] + NADPH + H(+)</text>
        <dbReference type="Rhea" id="RHEA:17397"/>
        <dbReference type="Rhea" id="RHEA-COMP:9916"/>
        <dbReference type="Rhea" id="RHEA-COMP:9945"/>
        <dbReference type="ChEBI" id="CHEBI:15378"/>
        <dbReference type="ChEBI" id="CHEBI:57783"/>
        <dbReference type="ChEBI" id="CHEBI:58349"/>
        <dbReference type="ChEBI" id="CHEBI:78776"/>
        <dbReference type="ChEBI" id="CHEBI:78827"/>
        <dbReference type="EC" id="1.1.1.100"/>
    </reaction>
</comment>
<evidence type="ECO:0000256" key="5">
    <source>
        <dbReference type="ARBA" id="ARBA00022832"/>
    </source>
</evidence>
<dbReference type="InterPro" id="IPR011284">
    <property type="entry name" value="3oxo_ACP_reduc"/>
</dbReference>
<evidence type="ECO:0000256" key="11">
    <source>
        <dbReference type="ARBA" id="ARBA00048508"/>
    </source>
</evidence>
<accession>A0A0C2SN61</accession>
<comment type="similarity">
    <text evidence="3 14">Belongs to the short-chain dehydrogenases/reductases (SDR) family.</text>
</comment>
<dbReference type="InterPro" id="IPR050259">
    <property type="entry name" value="SDR"/>
</dbReference>
<feature type="binding site" evidence="13">
    <location>
        <begin position="11"/>
        <end position="14"/>
    </location>
    <ligand>
        <name>NADP(+)</name>
        <dbReference type="ChEBI" id="CHEBI:58349"/>
    </ligand>
</feature>
<name>A0A0C2SN61_CLOBO</name>